<dbReference type="Pfam" id="PF01636">
    <property type="entry name" value="APH"/>
    <property type="match status" value="1"/>
</dbReference>
<dbReference type="InterPro" id="IPR002575">
    <property type="entry name" value="Aminoglycoside_PTrfase"/>
</dbReference>
<dbReference type="Gene3D" id="3.30.200.20">
    <property type="entry name" value="Phosphorylase Kinase, domain 1"/>
    <property type="match status" value="1"/>
</dbReference>
<protein>
    <submittedName>
        <fullName evidence="2">Phosphotransferase</fullName>
    </submittedName>
</protein>
<sequence length="352" mass="38806">MDDAAAPHRLDIVRLRNWLHAFVPDAAGAIELEKFAGGQSNPTYAIRVDGAVRFVLRKKPPGTLLPSAHAVEREFRITHVLAGTSVPVARPLALCEDASVIGTPFFVMEHVAGRNFWDPALPGLTRGERGGIYREMIRVLAALHMLDPAALGLSDFGRQGDYIARQVSRWSRQHRACETQHIAEMEHLVAWLQANNPGRMHSCIVHGDYRNDNIIFASDAPSIEAVIDWELATLGDPLADLAQHVLAWRLPHEDYRGLADVDRASLGIPDEAAYIQQYWHAMDMREPPPAVWSFALAFAAFRNAAIRQGVFRRALDGNASSDVAAVHGVRARQIATLGWRIASGEHDAVLAP</sequence>
<evidence type="ECO:0000313" key="2">
    <source>
        <dbReference type="EMBL" id="MDT0575886.1"/>
    </source>
</evidence>
<dbReference type="PANTHER" id="PTHR47829">
    <property type="entry name" value="HYDROLASE, PUTATIVE (AFU_ORTHOLOGUE AFUA_1G12880)-RELATED"/>
    <property type="match status" value="1"/>
</dbReference>
<comment type="caution">
    <text evidence="2">The sequence shown here is derived from an EMBL/GenBank/DDBJ whole genome shotgun (WGS) entry which is preliminary data.</text>
</comment>
<dbReference type="Gene3D" id="3.90.1200.10">
    <property type="match status" value="1"/>
</dbReference>
<name>A0ABU2ZI47_9SPHN</name>
<gene>
    <name evidence="2" type="ORF">RM533_06780</name>
</gene>
<dbReference type="CDD" id="cd05154">
    <property type="entry name" value="ACAD10_11_N-like"/>
    <property type="match status" value="1"/>
</dbReference>
<dbReference type="RefSeq" id="WP_311340468.1">
    <property type="nucleotide sequence ID" value="NZ_JAVRHS010000004.1"/>
</dbReference>
<keyword evidence="3" id="KW-1185">Reference proteome</keyword>
<feature type="domain" description="Aminoglycoside phosphotransferase" evidence="1">
    <location>
        <begin position="32"/>
        <end position="251"/>
    </location>
</feature>
<evidence type="ECO:0000259" key="1">
    <source>
        <dbReference type="Pfam" id="PF01636"/>
    </source>
</evidence>
<dbReference type="EMBL" id="JAVRHS010000004">
    <property type="protein sequence ID" value="MDT0575886.1"/>
    <property type="molecule type" value="Genomic_DNA"/>
</dbReference>
<dbReference type="InterPro" id="IPR011009">
    <property type="entry name" value="Kinase-like_dom_sf"/>
</dbReference>
<dbReference type="PANTHER" id="PTHR47829:SF3">
    <property type="entry name" value="AMINOGLYCOSIDE PHOSPHOTRANSFERASE DOMAIN-CONTAINING PROTEIN"/>
    <property type="match status" value="1"/>
</dbReference>
<organism evidence="2 3">
    <name type="scientific">Croceicoccus esteveae</name>
    <dbReference type="NCBI Taxonomy" id="3075597"/>
    <lineage>
        <taxon>Bacteria</taxon>
        <taxon>Pseudomonadati</taxon>
        <taxon>Pseudomonadota</taxon>
        <taxon>Alphaproteobacteria</taxon>
        <taxon>Sphingomonadales</taxon>
        <taxon>Erythrobacteraceae</taxon>
        <taxon>Croceicoccus</taxon>
    </lineage>
</organism>
<dbReference type="SUPFAM" id="SSF56112">
    <property type="entry name" value="Protein kinase-like (PK-like)"/>
    <property type="match status" value="1"/>
</dbReference>
<dbReference type="Proteomes" id="UP001259803">
    <property type="component" value="Unassembled WGS sequence"/>
</dbReference>
<reference evidence="2 3" key="1">
    <citation type="submission" date="2023-09" db="EMBL/GenBank/DDBJ databases">
        <authorList>
            <person name="Rey-Velasco X."/>
        </authorList>
    </citation>
    <scope>NUCLEOTIDE SEQUENCE [LARGE SCALE GENOMIC DNA]</scope>
    <source>
        <strain evidence="2 3">F390</strain>
    </source>
</reference>
<dbReference type="InterPro" id="IPR052898">
    <property type="entry name" value="ACAD10-like"/>
</dbReference>
<dbReference type="InterPro" id="IPR041726">
    <property type="entry name" value="ACAD10_11_N"/>
</dbReference>
<evidence type="ECO:0000313" key="3">
    <source>
        <dbReference type="Proteomes" id="UP001259803"/>
    </source>
</evidence>
<proteinExistence type="predicted"/>
<accession>A0ABU2ZI47</accession>